<reference evidence="1 2" key="1">
    <citation type="submission" date="2023-05" db="EMBL/GenBank/DDBJ databases">
        <title>B98-5 Cell Line De Novo Hybrid Assembly: An Optical Mapping Approach.</title>
        <authorList>
            <person name="Kananen K."/>
            <person name="Auerbach J.A."/>
            <person name="Kautto E."/>
            <person name="Blachly J.S."/>
        </authorList>
    </citation>
    <scope>NUCLEOTIDE SEQUENCE [LARGE SCALE GENOMIC DNA]</scope>
    <source>
        <strain evidence="1">B95-8</strain>
        <tissue evidence="1">Cell line</tissue>
    </source>
</reference>
<protein>
    <submittedName>
        <fullName evidence="1">Uncharacterized protein</fullName>
    </submittedName>
</protein>
<accession>A0ABQ9TYK7</accession>
<proteinExistence type="predicted"/>
<dbReference type="Proteomes" id="UP001266305">
    <property type="component" value="Unassembled WGS sequence"/>
</dbReference>
<organism evidence="1 2">
    <name type="scientific">Saguinus oedipus</name>
    <name type="common">Cotton-top tamarin</name>
    <name type="synonym">Oedipomidas oedipus</name>
    <dbReference type="NCBI Taxonomy" id="9490"/>
    <lineage>
        <taxon>Eukaryota</taxon>
        <taxon>Metazoa</taxon>
        <taxon>Chordata</taxon>
        <taxon>Craniata</taxon>
        <taxon>Vertebrata</taxon>
        <taxon>Euteleostomi</taxon>
        <taxon>Mammalia</taxon>
        <taxon>Eutheria</taxon>
        <taxon>Euarchontoglires</taxon>
        <taxon>Primates</taxon>
        <taxon>Haplorrhini</taxon>
        <taxon>Platyrrhini</taxon>
        <taxon>Cebidae</taxon>
        <taxon>Callitrichinae</taxon>
        <taxon>Saguinus</taxon>
    </lineage>
</organism>
<comment type="caution">
    <text evidence="1">The sequence shown here is derived from an EMBL/GenBank/DDBJ whole genome shotgun (WGS) entry which is preliminary data.</text>
</comment>
<sequence length="183" mass="18796">MVGSCPVTSVSEACLSVAGGVLAGVISDRLEKRASTCGLMLLLAAPTVSPAASSGPRGLQTVPHSPPTSQCPLPSARAPLAQQAQLHSRSCLLSPAPPWTPCPTCAAATGSAWAVQAAPLIGVPLAPDKLLPHLLGIVDPSHHDTWCIPQNKAWFSAILGSRTWPITDPERLPSEEVPSGLVA</sequence>
<keyword evidence="2" id="KW-1185">Reference proteome</keyword>
<dbReference type="EMBL" id="JASSZA010000018">
    <property type="protein sequence ID" value="KAK2089900.1"/>
    <property type="molecule type" value="Genomic_DNA"/>
</dbReference>
<evidence type="ECO:0000313" key="1">
    <source>
        <dbReference type="EMBL" id="KAK2089900.1"/>
    </source>
</evidence>
<name>A0ABQ9TYK7_SAGOE</name>
<evidence type="ECO:0000313" key="2">
    <source>
        <dbReference type="Proteomes" id="UP001266305"/>
    </source>
</evidence>
<gene>
    <name evidence="1" type="ORF">P7K49_032566</name>
</gene>